<keyword evidence="8 10" id="KW-0472">Membrane</keyword>
<dbReference type="GO" id="GO:0007219">
    <property type="term" value="P:Notch signaling pathway"/>
    <property type="evidence" value="ECO:0007669"/>
    <property type="project" value="UniProtKB-KW"/>
</dbReference>
<dbReference type="Pfam" id="PF05450">
    <property type="entry name" value="Nicastrin"/>
    <property type="match status" value="1"/>
</dbReference>
<accession>A0ABD1XH91</accession>
<reference evidence="12 13" key="1">
    <citation type="submission" date="2024-09" db="EMBL/GenBank/DDBJ databases">
        <title>Chromosome-scale assembly of Riccia fluitans.</title>
        <authorList>
            <person name="Paukszto L."/>
            <person name="Sawicki J."/>
            <person name="Karawczyk K."/>
            <person name="Piernik-Szablinska J."/>
            <person name="Szczecinska M."/>
            <person name="Mazdziarz M."/>
        </authorList>
    </citation>
    <scope>NUCLEOTIDE SEQUENCE [LARGE SCALE GENOMIC DNA]</scope>
    <source>
        <strain evidence="12">Rf_01</strain>
        <tissue evidence="12">Aerial parts of the thallus</tissue>
    </source>
</reference>
<gene>
    <name evidence="12" type="ORF">R1flu_026907</name>
</gene>
<evidence type="ECO:0000256" key="6">
    <source>
        <dbReference type="ARBA" id="ARBA00022976"/>
    </source>
</evidence>
<comment type="subcellular location">
    <subcellularLocation>
        <location evidence="1">Membrane</location>
        <topology evidence="1">Single-pass type I membrane protein</topology>
    </subcellularLocation>
</comment>
<protein>
    <recommendedName>
        <fullName evidence="3">Nicastrin</fullName>
    </recommendedName>
</protein>
<dbReference type="InterPro" id="IPR041084">
    <property type="entry name" value="Ncstrn_small"/>
</dbReference>
<evidence type="ECO:0000256" key="8">
    <source>
        <dbReference type="ARBA" id="ARBA00023136"/>
    </source>
</evidence>
<keyword evidence="6" id="KW-0914">Notch signaling pathway</keyword>
<sequence length="714" mass="77264">MNRLGRVIGGLSVMKLKDSFVCGIGVEWSGTSGSALSRLIVLLVLAICSGVCFGLKSVPEIENSMYQMVDGTACVRLLSIQGEVGCAGPSRKAVHAPLWYLSDASLRLSRKTTIVMPLPALHDFLNRIVNEPSLAKHVAGVLVESDVGEQNATIFSPDAKFPQAEFAPYKAQYIWNPPGSGVLQQRFNFPVFLLTPESTASVKMLIASNEKRNYEYPLHVAEFDMVMQSTKSGTHDSVSCLKEWACLPLGGYNVWSALPALNASAPTENPIVLVMAAMDSASLFRDATPGADSPLSGLIAMLAAADALSRVPDVDQFQKQIIFLAVTGEAWGYLGSRRFLRELASGNPSLSGLSMSRIHQVLEVGSVGKAVDAGRATLYFHKQKDQVSMATQQIVEALQSSASSLTGAQHVGAVEIKPASKLNPGVPPSSIMSFIQKNSSTAAVVLQEFDKVFKNPAYHSDLDGVNNIDKNSIAGTAALIARTVYLLGDSAANSTQLQSIDVNSSLVDDLVGCLIAQTPGMECDLVKGLITPTQKYANHYVGVFLGEPTSSPYLENVDDTSRFVWNFLASRTGIIRHQRVRDRDDAGRRNAFASSFEECTQKCSNADEICVGATGEHKGRCMMSTTRYLPAYSPRLTFESSGWKVVAAELDDAMSQVDPVWTESFWKAIGVRFYLKESTSQDELMLGVGTALTIGSFFAIFCTKAMFHKRLKRA</sequence>
<evidence type="ECO:0000313" key="12">
    <source>
        <dbReference type="EMBL" id="KAL2608334.1"/>
    </source>
</evidence>
<keyword evidence="5" id="KW-0732">Signal</keyword>
<dbReference type="PANTHER" id="PTHR21092">
    <property type="entry name" value="NICASTRIN"/>
    <property type="match status" value="1"/>
</dbReference>
<keyword evidence="9" id="KW-0325">Glycoprotein</keyword>
<name>A0ABD1XH91_9MARC</name>
<feature type="domain" description="Nicastrin small lobe" evidence="11">
    <location>
        <begin position="73"/>
        <end position="228"/>
    </location>
</feature>
<dbReference type="Pfam" id="PF18266">
    <property type="entry name" value="Ncstrn_small"/>
    <property type="match status" value="1"/>
</dbReference>
<dbReference type="InterPro" id="IPR008710">
    <property type="entry name" value="Nicastrin"/>
</dbReference>
<evidence type="ECO:0000256" key="4">
    <source>
        <dbReference type="ARBA" id="ARBA00022692"/>
    </source>
</evidence>
<comment type="similarity">
    <text evidence="2">Belongs to the nicastrin family.</text>
</comment>
<evidence type="ECO:0000256" key="9">
    <source>
        <dbReference type="ARBA" id="ARBA00023180"/>
    </source>
</evidence>
<keyword evidence="4 10" id="KW-0812">Transmembrane</keyword>
<feature type="transmembrane region" description="Helical" evidence="10">
    <location>
        <begin position="684"/>
        <end position="707"/>
    </location>
</feature>
<dbReference type="AlphaFoldDB" id="A0ABD1XH91"/>
<evidence type="ECO:0000259" key="11">
    <source>
        <dbReference type="Pfam" id="PF18266"/>
    </source>
</evidence>
<evidence type="ECO:0000256" key="2">
    <source>
        <dbReference type="ARBA" id="ARBA00007717"/>
    </source>
</evidence>
<evidence type="ECO:0000256" key="3">
    <source>
        <dbReference type="ARBA" id="ARBA00015303"/>
    </source>
</evidence>
<dbReference type="Proteomes" id="UP001605036">
    <property type="component" value="Unassembled WGS sequence"/>
</dbReference>
<dbReference type="PANTHER" id="PTHR21092:SF0">
    <property type="entry name" value="NICASTRIN"/>
    <property type="match status" value="1"/>
</dbReference>
<evidence type="ECO:0000256" key="5">
    <source>
        <dbReference type="ARBA" id="ARBA00022729"/>
    </source>
</evidence>
<dbReference type="EMBL" id="JBHFFA010000008">
    <property type="protein sequence ID" value="KAL2608334.1"/>
    <property type="molecule type" value="Genomic_DNA"/>
</dbReference>
<dbReference type="GO" id="GO:0005886">
    <property type="term" value="C:plasma membrane"/>
    <property type="evidence" value="ECO:0007669"/>
    <property type="project" value="UniProtKB-ARBA"/>
</dbReference>
<comment type="caution">
    <text evidence="12">The sequence shown here is derived from an EMBL/GenBank/DDBJ whole genome shotgun (WGS) entry which is preliminary data.</text>
</comment>
<dbReference type="Gene3D" id="3.40.630.10">
    <property type="entry name" value="Zn peptidases"/>
    <property type="match status" value="1"/>
</dbReference>
<keyword evidence="13" id="KW-1185">Reference proteome</keyword>
<organism evidence="12 13">
    <name type="scientific">Riccia fluitans</name>
    <dbReference type="NCBI Taxonomy" id="41844"/>
    <lineage>
        <taxon>Eukaryota</taxon>
        <taxon>Viridiplantae</taxon>
        <taxon>Streptophyta</taxon>
        <taxon>Embryophyta</taxon>
        <taxon>Marchantiophyta</taxon>
        <taxon>Marchantiopsida</taxon>
        <taxon>Marchantiidae</taxon>
        <taxon>Marchantiales</taxon>
        <taxon>Ricciaceae</taxon>
        <taxon>Riccia</taxon>
    </lineage>
</organism>
<keyword evidence="7 10" id="KW-1133">Transmembrane helix</keyword>
<proteinExistence type="inferred from homology"/>
<evidence type="ECO:0000256" key="1">
    <source>
        <dbReference type="ARBA" id="ARBA00004479"/>
    </source>
</evidence>
<evidence type="ECO:0000256" key="10">
    <source>
        <dbReference type="SAM" id="Phobius"/>
    </source>
</evidence>
<dbReference type="SUPFAM" id="SSF53187">
    <property type="entry name" value="Zn-dependent exopeptidases"/>
    <property type="match status" value="1"/>
</dbReference>
<evidence type="ECO:0000313" key="13">
    <source>
        <dbReference type="Proteomes" id="UP001605036"/>
    </source>
</evidence>
<evidence type="ECO:0000256" key="7">
    <source>
        <dbReference type="ARBA" id="ARBA00022989"/>
    </source>
</evidence>